<name>A0ABU7CTT5_9TELE</name>
<comment type="caution">
    <text evidence="1">The sequence shown here is derived from an EMBL/GenBank/DDBJ whole genome shotgun (WGS) entry which is preliminary data.</text>
</comment>
<evidence type="ECO:0000313" key="1">
    <source>
        <dbReference type="EMBL" id="MED6265290.1"/>
    </source>
</evidence>
<dbReference type="EMBL" id="JAHUTJ010002570">
    <property type="protein sequence ID" value="MED6265290.1"/>
    <property type="molecule type" value="Genomic_DNA"/>
</dbReference>
<feature type="non-terminal residue" evidence="1">
    <location>
        <position position="1"/>
    </location>
</feature>
<dbReference type="Proteomes" id="UP001352852">
    <property type="component" value="Unassembled WGS sequence"/>
</dbReference>
<evidence type="ECO:0000313" key="2">
    <source>
        <dbReference type="Proteomes" id="UP001352852"/>
    </source>
</evidence>
<reference evidence="1 2" key="1">
    <citation type="submission" date="2021-06" db="EMBL/GenBank/DDBJ databases">
        <authorList>
            <person name="Palmer J.M."/>
        </authorList>
    </citation>
    <scope>NUCLEOTIDE SEQUENCE [LARGE SCALE GENOMIC DNA]</scope>
    <source>
        <strain evidence="1 2">CL_MEX2019</strain>
        <tissue evidence="1">Muscle</tissue>
    </source>
</reference>
<protein>
    <submittedName>
        <fullName evidence="1">Uncharacterized protein</fullName>
    </submittedName>
</protein>
<gene>
    <name evidence="1" type="ORF">CHARACLAT_023880</name>
</gene>
<accession>A0ABU7CTT5</accession>
<proteinExistence type="predicted"/>
<organism evidence="1 2">
    <name type="scientific">Characodon lateralis</name>
    <dbReference type="NCBI Taxonomy" id="208331"/>
    <lineage>
        <taxon>Eukaryota</taxon>
        <taxon>Metazoa</taxon>
        <taxon>Chordata</taxon>
        <taxon>Craniata</taxon>
        <taxon>Vertebrata</taxon>
        <taxon>Euteleostomi</taxon>
        <taxon>Actinopterygii</taxon>
        <taxon>Neopterygii</taxon>
        <taxon>Teleostei</taxon>
        <taxon>Neoteleostei</taxon>
        <taxon>Acanthomorphata</taxon>
        <taxon>Ovalentaria</taxon>
        <taxon>Atherinomorphae</taxon>
        <taxon>Cyprinodontiformes</taxon>
        <taxon>Goodeidae</taxon>
        <taxon>Characodon</taxon>
    </lineage>
</organism>
<sequence>WICPVSNNTSTNNVILRRTTLLALPGTESDGAFDVSASNLQPNQRASATALRVLP</sequence>
<keyword evidence="2" id="KW-1185">Reference proteome</keyword>